<dbReference type="RefSeq" id="WP_250874216.1">
    <property type="nucleotide sequence ID" value="NZ_JALXFV010000007.1"/>
</dbReference>
<feature type="compositionally biased region" description="Basic and acidic residues" evidence="1">
    <location>
        <begin position="1"/>
        <end position="25"/>
    </location>
</feature>
<feature type="transmembrane region" description="Helical" evidence="2">
    <location>
        <begin position="49"/>
        <end position="73"/>
    </location>
</feature>
<evidence type="ECO:0000313" key="4">
    <source>
        <dbReference type="Proteomes" id="UP001597187"/>
    </source>
</evidence>
<feature type="region of interest" description="Disordered" evidence="1">
    <location>
        <begin position="1"/>
        <end position="39"/>
    </location>
</feature>
<dbReference type="EMBL" id="JBHUDC010000007">
    <property type="protein sequence ID" value="MFD1514242.1"/>
    <property type="molecule type" value="Genomic_DNA"/>
</dbReference>
<gene>
    <name evidence="3" type="ORF">ACFSBT_13250</name>
</gene>
<keyword evidence="4" id="KW-1185">Reference proteome</keyword>
<accession>A0ABD6AXA4</accession>
<keyword evidence="2" id="KW-1133">Transmembrane helix</keyword>
<protein>
    <submittedName>
        <fullName evidence="3">Uncharacterized protein</fullName>
    </submittedName>
</protein>
<evidence type="ECO:0000256" key="1">
    <source>
        <dbReference type="SAM" id="MobiDB-lite"/>
    </source>
</evidence>
<sequence length="108" mass="11615">MSEKTSERTRSSDEGLGDRATDRLDSWTGMDRPGRTSDKTDRVMRYGKLALIALVVAVGTSFFGSLLAQIPIIGLLAGVFGLVSALAWLAFIVFAVLFAYPLVKAMAS</sequence>
<feature type="transmembrane region" description="Helical" evidence="2">
    <location>
        <begin position="79"/>
        <end position="103"/>
    </location>
</feature>
<dbReference type="AlphaFoldDB" id="A0ABD6AXA4"/>
<dbReference type="Proteomes" id="UP001597187">
    <property type="component" value="Unassembled WGS sequence"/>
</dbReference>
<keyword evidence="2" id="KW-0472">Membrane</keyword>
<comment type="caution">
    <text evidence="3">The sequence shown here is derived from an EMBL/GenBank/DDBJ whole genome shotgun (WGS) entry which is preliminary data.</text>
</comment>
<keyword evidence="2" id="KW-0812">Transmembrane</keyword>
<evidence type="ECO:0000256" key="2">
    <source>
        <dbReference type="SAM" id="Phobius"/>
    </source>
</evidence>
<evidence type="ECO:0000313" key="3">
    <source>
        <dbReference type="EMBL" id="MFD1514242.1"/>
    </source>
</evidence>
<name>A0ABD6AXA4_9EURY</name>
<reference evidence="3 4" key="1">
    <citation type="journal article" date="2019" name="Int. J. Syst. Evol. Microbiol.">
        <title>The Global Catalogue of Microorganisms (GCM) 10K type strain sequencing project: providing services to taxonomists for standard genome sequencing and annotation.</title>
        <authorList>
            <consortium name="The Broad Institute Genomics Platform"/>
            <consortium name="The Broad Institute Genome Sequencing Center for Infectious Disease"/>
            <person name="Wu L."/>
            <person name="Ma J."/>
        </authorList>
    </citation>
    <scope>NUCLEOTIDE SEQUENCE [LARGE SCALE GENOMIC DNA]</scope>
    <source>
        <strain evidence="3 4">CGMCC 1.12563</strain>
    </source>
</reference>
<proteinExistence type="predicted"/>
<organism evidence="3 4">
    <name type="scientific">Halomarina rubra</name>
    <dbReference type="NCBI Taxonomy" id="2071873"/>
    <lineage>
        <taxon>Archaea</taxon>
        <taxon>Methanobacteriati</taxon>
        <taxon>Methanobacteriota</taxon>
        <taxon>Stenosarchaea group</taxon>
        <taxon>Halobacteria</taxon>
        <taxon>Halobacteriales</taxon>
        <taxon>Natronomonadaceae</taxon>
        <taxon>Halomarina</taxon>
    </lineage>
</organism>